<evidence type="ECO:0008006" key="5">
    <source>
        <dbReference type="Google" id="ProtNLM"/>
    </source>
</evidence>
<feature type="region of interest" description="Disordered" evidence="2">
    <location>
        <begin position="1"/>
        <end position="22"/>
    </location>
</feature>
<name>A0A9W9FPQ7_9EURO</name>
<evidence type="ECO:0000256" key="2">
    <source>
        <dbReference type="SAM" id="MobiDB-lite"/>
    </source>
</evidence>
<reference evidence="3" key="1">
    <citation type="submission" date="2022-11" db="EMBL/GenBank/DDBJ databases">
        <authorList>
            <person name="Petersen C."/>
        </authorList>
    </citation>
    <scope>NUCLEOTIDE SEQUENCE</scope>
    <source>
        <strain evidence="3">IBT 30761</strain>
    </source>
</reference>
<dbReference type="OrthoDB" id="4161589at2759"/>
<dbReference type="EMBL" id="JAPQKI010000004">
    <property type="protein sequence ID" value="KAJ5104097.1"/>
    <property type="molecule type" value="Genomic_DNA"/>
</dbReference>
<dbReference type="CDD" id="cd14688">
    <property type="entry name" value="bZIP_YAP"/>
    <property type="match status" value="1"/>
</dbReference>
<keyword evidence="4" id="KW-1185">Reference proteome</keyword>
<sequence length="359" mass="41831">MSDLSSAERKRVRDRRAQQTLRNKKLRHTVELEVQVAHCEQYHNEKGVQHLLAVIESLRKQNEALVARQRALRSMVNSWDERLEQTTLCDSPTAHGQTNGEPRLSTPLGYHTFPEPLDGATCSLSLNNLPTSVVSPLQQSPKHHKINDNVDWNKLPLYSDDFSRLRTVTFPWFAHIEQITPCPDTPESPLDLLYGSNTNPLANMIHMALERRPCRDPERLAMGWIVYHFSRWVIAPSPRTYENLPRFLRPVKDQLQIEHPIALSCVPWPSLRSNMIRQWQLYENNRDDFFGLFACCIKIRWPWGVKVLERNEENEIRIKPAFYQTFMKEEGWGITQEFINEHPNLMVGIDVSSLLFNMT</sequence>
<accession>A0A9W9FPQ7</accession>
<gene>
    <name evidence="3" type="ORF">N7532_004626</name>
</gene>
<protein>
    <recommendedName>
        <fullName evidence="5">BZIP transcription factor</fullName>
    </recommendedName>
</protein>
<dbReference type="PANTHER" id="PTHR37012:SF6">
    <property type="entry name" value="BZIP TRANSCRIPTION FACTOR"/>
    <property type="match status" value="1"/>
</dbReference>
<keyword evidence="1" id="KW-0175">Coiled coil</keyword>
<reference evidence="3" key="2">
    <citation type="journal article" date="2023" name="IMA Fungus">
        <title>Comparative genomic study of the Penicillium genus elucidates a diverse pangenome and 15 lateral gene transfer events.</title>
        <authorList>
            <person name="Petersen C."/>
            <person name="Sorensen T."/>
            <person name="Nielsen M.R."/>
            <person name="Sondergaard T.E."/>
            <person name="Sorensen J.L."/>
            <person name="Fitzpatrick D.A."/>
            <person name="Frisvad J.C."/>
            <person name="Nielsen K.L."/>
        </authorList>
    </citation>
    <scope>NUCLEOTIDE SEQUENCE</scope>
    <source>
        <strain evidence="3">IBT 30761</strain>
    </source>
</reference>
<evidence type="ECO:0000256" key="1">
    <source>
        <dbReference type="SAM" id="Coils"/>
    </source>
</evidence>
<evidence type="ECO:0000313" key="3">
    <source>
        <dbReference type="EMBL" id="KAJ5104097.1"/>
    </source>
</evidence>
<dbReference type="PANTHER" id="PTHR37012">
    <property type="entry name" value="B-ZIP TRANSCRIPTION FACTOR (EUROFUNG)-RELATED"/>
    <property type="match status" value="1"/>
</dbReference>
<evidence type="ECO:0000313" key="4">
    <source>
        <dbReference type="Proteomes" id="UP001149074"/>
    </source>
</evidence>
<proteinExistence type="predicted"/>
<dbReference type="RefSeq" id="XP_056477477.1">
    <property type="nucleotide sequence ID" value="XM_056617120.1"/>
</dbReference>
<comment type="caution">
    <text evidence="3">The sequence shown here is derived from an EMBL/GenBank/DDBJ whole genome shotgun (WGS) entry which is preliminary data.</text>
</comment>
<dbReference type="AlphaFoldDB" id="A0A9W9FPQ7"/>
<dbReference type="GeneID" id="81356099"/>
<feature type="coiled-coil region" evidence="1">
    <location>
        <begin position="48"/>
        <end position="75"/>
    </location>
</feature>
<dbReference type="InterPro" id="IPR021833">
    <property type="entry name" value="DUF3425"/>
</dbReference>
<dbReference type="Proteomes" id="UP001149074">
    <property type="component" value="Unassembled WGS sequence"/>
</dbReference>
<dbReference type="Pfam" id="PF11905">
    <property type="entry name" value="DUF3425"/>
    <property type="match status" value="1"/>
</dbReference>
<feature type="compositionally biased region" description="Basic and acidic residues" evidence="2">
    <location>
        <begin position="1"/>
        <end position="17"/>
    </location>
</feature>
<organism evidence="3 4">
    <name type="scientific">Penicillium argentinense</name>
    <dbReference type="NCBI Taxonomy" id="1131581"/>
    <lineage>
        <taxon>Eukaryota</taxon>
        <taxon>Fungi</taxon>
        <taxon>Dikarya</taxon>
        <taxon>Ascomycota</taxon>
        <taxon>Pezizomycotina</taxon>
        <taxon>Eurotiomycetes</taxon>
        <taxon>Eurotiomycetidae</taxon>
        <taxon>Eurotiales</taxon>
        <taxon>Aspergillaceae</taxon>
        <taxon>Penicillium</taxon>
    </lineage>
</organism>